<dbReference type="GO" id="GO:0005886">
    <property type="term" value="C:plasma membrane"/>
    <property type="evidence" value="ECO:0007669"/>
    <property type="project" value="TreeGrafter"/>
</dbReference>
<keyword evidence="2" id="KW-0004">4Fe-4S</keyword>
<dbReference type="Proteomes" id="UP000476338">
    <property type="component" value="Unassembled WGS sequence"/>
</dbReference>
<dbReference type="PANTHER" id="PTHR30176:SF3">
    <property type="entry name" value="FERREDOXIN-TYPE PROTEIN NAPH"/>
    <property type="match status" value="1"/>
</dbReference>
<accession>A0A6L5WH65</accession>
<dbReference type="InterPro" id="IPR014116">
    <property type="entry name" value="Cyt_c_oxidase_cbb3_FixG"/>
</dbReference>
<dbReference type="Pfam" id="PF12801">
    <property type="entry name" value="Fer4_5"/>
    <property type="match status" value="1"/>
</dbReference>
<dbReference type="AlphaFoldDB" id="A0A6L5WH65"/>
<dbReference type="Pfam" id="PF11614">
    <property type="entry name" value="FixG_C"/>
    <property type="match status" value="1"/>
</dbReference>
<dbReference type="InterPro" id="IPR032879">
    <property type="entry name" value="FixG_C"/>
</dbReference>
<keyword evidence="6" id="KW-0411">Iron-sulfur</keyword>
<dbReference type="PANTHER" id="PTHR30176">
    <property type="entry name" value="FERREDOXIN-TYPE PROTEIN NAPH"/>
    <property type="match status" value="1"/>
</dbReference>
<dbReference type="PROSITE" id="PS00198">
    <property type="entry name" value="4FE4S_FER_1"/>
    <property type="match status" value="1"/>
</dbReference>
<evidence type="ECO:0000256" key="6">
    <source>
        <dbReference type="ARBA" id="ARBA00023014"/>
    </source>
</evidence>
<dbReference type="SUPFAM" id="SSF54862">
    <property type="entry name" value="4Fe-4S ferredoxins"/>
    <property type="match status" value="1"/>
</dbReference>
<evidence type="ECO:0000313" key="9">
    <source>
        <dbReference type="EMBL" id="MSN95732.1"/>
    </source>
</evidence>
<feature type="transmembrane region" description="Helical" evidence="7">
    <location>
        <begin position="60"/>
        <end position="85"/>
    </location>
</feature>
<name>A0A6L5WH65_9BACT</name>
<feature type="transmembrane region" description="Helical" evidence="7">
    <location>
        <begin position="12"/>
        <end position="32"/>
    </location>
</feature>
<dbReference type="InterPro" id="IPR051684">
    <property type="entry name" value="Electron_Trans/Redox"/>
</dbReference>
<keyword evidence="4" id="KW-0249">Electron transport</keyword>
<keyword evidence="7" id="KW-0472">Membrane</keyword>
<dbReference type="Gene3D" id="3.30.70.20">
    <property type="match status" value="1"/>
</dbReference>
<evidence type="ECO:0000256" key="2">
    <source>
        <dbReference type="ARBA" id="ARBA00022485"/>
    </source>
</evidence>
<comment type="caution">
    <text evidence="9">The sequence shown here is derived from an EMBL/GenBank/DDBJ whole genome shotgun (WGS) entry which is preliminary data.</text>
</comment>
<dbReference type="NCBIfam" id="TIGR02745">
    <property type="entry name" value="ccoG_rdxA_fixG"/>
    <property type="match status" value="1"/>
</dbReference>
<evidence type="ECO:0000256" key="4">
    <source>
        <dbReference type="ARBA" id="ARBA00022982"/>
    </source>
</evidence>
<evidence type="ECO:0000256" key="7">
    <source>
        <dbReference type="SAM" id="Phobius"/>
    </source>
</evidence>
<keyword evidence="1" id="KW-0813">Transport</keyword>
<dbReference type="InterPro" id="IPR013783">
    <property type="entry name" value="Ig-like_fold"/>
</dbReference>
<proteinExistence type="predicted"/>
<reference evidence="9 10" key="1">
    <citation type="submission" date="2019-09" db="EMBL/GenBank/DDBJ databases">
        <authorList>
            <person name="Silva M."/>
            <person name="Pereira G."/>
            <person name="Lopes-Da-Costa L."/>
            <person name="Silva E."/>
        </authorList>
    </citation>
    <scope>NUCLEOTIDE SEQUENCE [LARGE SCALE GENOMIC DNA]</scope>
    <source>
        <strain evidence="9 10">FMV-PI01</strain>
    </source>
</reference>
<gene>
    <name evidence="9" type="primary">ccoG</name>
    <name evidence="9" type="ORF">F1B92_00730</name>
</gene>
<dbReference type="RefSeq" id="WP_154570003.1">
    <property type="nucleotide sequence ID" value="NZ_VWSJ01000001.1"/>
</dbReference>
<reference evidence="9 10" key="2">
    <citation type="submission" date="2020-03" db="EMBL/GenBank/DDBJ databases">
        <title>Campylobacter portucalensis sp. nov., a new species of Campylobacter isolated from the reproductive tract of bulls.</title>
        <authorList>
            <person name="Silva M.F."/>
            <person name="Pereira G."/>
            <person name="Carneiro C."/>
            <person name="Hemphill A."/>
            <person name="Mateus L."/>
            <person name="Lopes-Da-Costa L."/>
            <person name="Silva E."/>
        </authorList>
    </citation>
    <scope>NUCLEOTIDE SEQUENCE [LARGE SCALE GENOMIC DNA]</scope>
    <source>
        <strain evidence="9 10">FMV-PI01</strain>
    </source>
</reference>
<keyword evidence="7" id="KW-1133">Transmembrane helix</keyword>
<keyword evidence="7" id="KW-0812">Transmembrane</keyword>
<feature type="transmembrane region" description="Helical" evidence="7">
    <location>
        <begin position="167"/>
        <end position="186"/>
    </location>
</feature>
<evidence type="ECO:0000259" key="8">
    <source>
        <dbReference type="PROSITE" id="PS51379"/>
    </source>
</evidence>
<protein>
    <submittedName>
        <fullName evidence="9">Cytochrome c oxidase accessory protein CcoG</fullName>
    </submittedName>
</protein>
<dbReference type="PROSITE" id="PS51379">
    <property type="entry name" value="4FE4S_FER_2"/>
    <property type="match status" value="1"/>
</dbReference>
<keyword evidence="3" id="KW-0479">Metal-binding</keyword>
<dbReference type="GO" id="GO:0051539">
    <property type="term" value="F:4 iron, 4 sulfur cluster binding"/>
    <property type="evidence" value="ECO:0007669"/>
    <property type="project" value="UniProtKB-KW"/>
</dbReference>
<dbReference type="Pfam" id="PF13746">
    <property type="entry name" value="Fer4_18"/>
    <property type="match status" value="1"/>
</dbReference>
<organism evidence="9 10">
    <name type="scientific">Campylobacter portucalensis</name>
    <dbReference type="NCBI Taxonomy" id="2608384"/>
    <lineage>
        <taxon>Bacteria</taxon>
        <taxon>Pseudomonadati</taxon>
        <taxon>Campylobacterota</taxon>
        <taxon>Epsilonproteobacteria</taxon>
        <taxon>Campylobacterales</taxon>
        <taxon>Campylobacteraceae</taxon>
        <taxon>Campylobacter</taxon>
    </lineage>
</organism>
<keyword evidence="10" id="KW-1185">Reference proteome</keyword>
<evidence type="ECO:0000313" key="10">
    <source>
        <dbReference type="Proteomes" id="UP000476338"/>
    </source>
</evidence>
<dbReference type="Gene3D" id="2.60.40.10">
    <property type="entry name" value="Immunoglobulins"/>
    <property type="match status" value="1"/>
</dbReference>
<dbReference type="GO" id="GO:0046872">
    <property type="term" value="F:metal ion binding"/>
    <property type="evidence" value="ECO:0007669"/>
    <property type="project" value="UniProtKB-KW"/>
</dbReference>
<dbReference type="InterPro" id="IPR017896">
    <property type="entry name" value="4Fe4S_Fe-S-bd"/>
</dbReference>
<evidence type="ECO:0000256" key="1">
    <source>
        <dbReference type="ARBA" id="ARBA00022448"/>
    </source>
</evidence>
<feature type="transmembrane region" description="Helical" evidence="7">
    <location>
        <begin position="128"/>
        <end position="147"/>
    </location>
</feature>
<feature type="domain" description="4Fe-4S ferredoxin-type" evidence="8">
    <location>
        <begin position="232"/>
        <end position="260"/>
    </location>
</feature>
<dbReference type="EMBL" id="VWSJ01000001">
    <property type="protein sequence ID" value="MSN95732.1"/>
    <property type="molecule type" value="Genomic_DNA"/>
</dbReference>
<evidence type="ECO:0000256" key="5">
    <source>
        <dbReference type="ARBA" id="ARBA00023004"/>
    </source>
</evidence>
<sequence>MARGFITKYAKNRYFTFICISVMALVIPFLRINEAHLFLLSFDKKELHLFFQIFSMQEMYLMPFVLIILFLTIFFITTLGGRVWCGWICPQTIMRTFYRDFLQTKIFKIRKNISNKQKKVEDKFIRRFFAACIWAFISIIMASNFLWYFVPPEDFLIYITNPSEHQITVTIVFLIATFIFIDTIFIKENFCIYICPYARIQSAMFDGDTVQVIYDVKRGGKIYDDKHNKISDKPKGEFDECIGCKSCVNVCPTHIDIRRGMQLECINCLECADACSNVMAKFNKKSLINWTSKNSIDSGNKIKFFRFRTIGYMVVLSLIFIVLFFVGANRERLLLNINRDSSLYSIVVEDDKFSIENSYIFMIENTQNKDHKFYFSVDNQDIIIKKPQKPFYIKSKKKKKIIVTLKTSKMLANSDRKDSVININIKAFAVDDESISTQKKSIFVYPKKTVIDEKLKNRR</sequence>
<feature type="transmembrane region" description="Helical" evidence="7">
    <location>
        <begin position="310"/>
        <end position="328"/>
    </location>
</feature>
<keyword evidence="5" id="KW-0408">Iron</keyword>
<dbReference type="InterPro" id="IPR017900">
    <property type="entry name" value="4Fe4S_Fe_S_CS"/>
</dbReference>
<evidence type="ECO:0000256" key="3">
    <source>
        <dbReference type="ARBA" id="ARBA00022723"/>
    </source>
</evidence>